<evidence type="ECO:0000256" key="5">
    <source>
        <dbReference type="ARBA" id="ARBA00022573"/>
    </source>
</evidence>
<feature type="active site" description="Proton donor/acceptor" evidence="10">
    <location>
        <position position="96"/>
    </location>
</feature>
<dbReference type="Gene3D" id="1.10.1610.10">
    <property type="match status" value="1"/>
</dbReference>
<dbReference type="GO" id="GO:0008939">
    <property type="term" value="F:nicotinate-nucleotide-dimethylbenzimidazole phosphoribosyltransferase activity"/>
    <property type="evidence" value="ECO:0007669"/>
    <property type="project" value="UniProtKB-UniRule"/>
</dbReference>
<sequence>MSPTAPTLHPMTRILLVRHGETAHNASGQCQGRLDVPMSAQGEAQVQRLRSRLVASGALDALSVAYTSPLTRAVRTSELLLPDAIPPATVDDDLAELSYGRWQGTTPTDWPPGADAQWRTDPWSLEFPDGESLAAVRTRALRALGRIVHQHPGESVLVSAHGHLNRVLLLDALGMSPLDFWSLRQPNADAWWITCSVDDAQTLQFHAAVRAEPPVTETTAQRAIDGKTKPLGALGALEPCAIRLALLQQTLAPRIDHARICVFGADHGIAEEGVSAYPRAVTAEMMRNFARGGAAINVLARTNDTDVEVIDVGVDADLSALSSLRHAKVRHGSRNMLREAALSEDELAQALEVGASAVRRAVRAGMDVVGLGEMGIGNTTAAAALLSALTGRAPELTVGAGTGVHGEALTHKRDVVTRALALHGSRRAAQSARECLRRVGGLELAAMAGATLEASRHPVVLLVDGFISTVSVLAAAYMAEESAEGSSTLLRRVFLSHRSTEVGHVIAIEALAALSGRALRPLLELDMRLGEGSGAVLTVPLLRAAAAIMSDMATFAEAGVSAGEQAPSHEDSGR</sequence>
<dbReference type="SUPFAM" id="SSF53254">
    <property type="entry name" value="Phosphoglycerate mutase-like"/>
    <property type="match status" value="1"/>
</dbReference>
<dbReference type="InterPro" id="IPR013078">
    <property type="entry name" value="His_Pase_superF_clade-1"/>
</dbReference>
<dbReference type="CDD" id="cd02439">
    <property type="entry name" value="DMB-PRT_CobT"/>
    <property type="match status" value="1"/>
</dbReference>
<protein>
    <recommendedName>
        <fullName evidence="4 9">Nicotinate-nucleotide--dimethylbenzimidazole phosphoribosyltransferase</fullName>
        <ecNumber evidence="3 9">2.4.2.21</ecNumber>
    </recommendedName>
</protein>
<evidence type="ECO:0000256" key="3">
    <source>
        <dbReference type="ARBA" id="ARBA00011991"/>
    </source>
</evidence>
<dbReference type="FunFam" id="3.40.50.10210:FF:000001">
    <property type="entry name" value="Nicotinate-nucleotide--dimethylbenzimidazole phosphoribosyltransferase"/>
    <property type="match status" value="1"/>
</dbReference>
<dbReference type="KEGG" id="gau:GAU_0488"/>
<gene>
    <name evidence="12" type="primary">cobT</name>
    <name evidence="12" type="ordered locus">GAU_0488</name>
</gene>
<dbReference type="InterPro" id="IPR029033">
    <property type="entry name" value="His_PPase_superfam"/>
</dbReference>
<accession>C1A5M0</accession>
<dbReference type="Proteomes" id="UP000002209">
    <property type="component" value="Chromosome"/>
</dbReference>
<reference evidence="13" key="1">
    <citation type="submission" date="2006-03" db="EMBL/GenBank/DDBJ databases">
        <title>Complete genome sequence of Gemmatimonas aurantiaca T-27 that represents a novel phylum Gemmatimonadetes.</title>
        <authorList>
            <person name="Takasaki K."/>
            <person name="Ichikawa N."/>
            <person name="Miura H."/>
            <person name="Matsushita S."/>
            <person name="Watanabe Y."/>
            <person name="Oguchi A."/>
            <person name="Ankai A."/>
            <person name="Yashiro I."/>
            <person name="Takahashi M."/>
            <person name="Terui Y."/>
            <person name="Fukui S."/>
            <person name="Yokoyama H."/>
            <person name="Tanikawa S."/>
            <person name="Hanada S."/>
            <person name="Kamagata Y."/>
            <person name="Fujita N."/>
        </authorList>
    </citation>
    <scope>NUCLEOTIDE SEQUENCE [LARGE SCALE GENOMIC DNA]</scope>
    <source>
        <strain evidence="13">T-27 / DSM 14586 / JCM 11422 / NBRC 100505</strain>
    </source>
</reference>
<feature type="binding site" evidence="11">
    <location>
        <begin position="96"/>
        <end position="99"/>
    </location>
    <ligand>
        <name>substrate</name>
    </ligand>
</feature>
<dbReference type="EMBL" id="AP009153">
    <property type="protein sequence ID" value="BAH37530.1"/>
    <property type="molecule type" value="Genomic_DNA"/>
</dbReference>
<evidence type="ECO:0000313" key="12">
    <source>
        <dbReference type="EMBL" id="BAH37530.1"/>
    </source>
</evidence>
<dbReference type="SUPFAM" id="SSF52733">
    <property type="entry name" value="Nicotinate mononucleotide:5,6-dimethylbenzimidazole phosphoribosyltransferase (CobT)"/>
    <property type="match status" value="1"/>
</dbReference>
<evidence type="ECO:0000256" key="1">
    <source>
        <dbReference type="ARBA" id="ARBA00005049"/>
    </source>
</evidence>
<keyword evidence="13" id="KW-1185">Reference proteome</keyword>
<evidence type="ECO:0000256" key="6">
    <source>
        <dbReference type="ARBA" id="ARBA00022676"/>
    </source>
</evidence>
<dbReference type="InterPro" id="IPR023195">
    <property type="entry name" value="Nict_dMeBzImd_PRibTrfase_N"/>
</dbReference>
<evidence type="ECO:0000256" key="2">
    <source>
        <dbReference type="ARBA" id="ARBA00007110"/>
    </source>
</evidence>
<name>C1A5M0_GEMAT</name>
<keyword evidence="7 12" id="KW-0808">Transferase</keyword>
<dbReference type="GO" id="GO:0009236">
    <property type="term" value="P:cobalamin biosynthetic process"/>
    <property type="evidence" value="ECO:0007669"/>
    <property type="project" value="UniProtKB-UniRule"/>
</dbReference>
<dbReference type="AlphaFoldDB" id="C1A5M0"/>
<dbReference type="EC" id="2.4.2.21" evidence="3 9"/>
<proteinExistence type="inferred from homology"/>
<dbReference type="Gene3D" id="3.40.50.10210">
    <property type="match status" value="1"/>
</dbReference>
<dbReference type="Gene3D" id="3.40.50.1240">
    <property type="entry name" value="Phosphoglycerate mutase-like"/>
    <property type="match status" value="1"/>
</dbReference>
<comment type="pathway">
    <text evidence="1">Nucleoside biosynthesis; alpha-ribazole biosynthesis; alpha-ribazole from 5,6-dimethylbenzimidazole: step 1/2.</text>
</comment>
<dbReference type="HOGENOM" id="CLU_474697_0_0_0"/>
<dbReference type="InterPro" id="IPR001345">
    <property type="entry name" value="PG/BPGM_mutase_AS"/>
</dbReference>
<evidence type="ECO:0000256" key="10">
    <source>
        <dbReference type="PIRSR" id="PIRSR613078-1"/>
    </source>
</evidence>
<keyword evidence="6 12" id="KW-0328">Glycosyltransferase</keyword>
<dbReference type="PANTHER" id="PTHR43463">
    <property type="entry name" value="NICOTINATE-NUCLEOTIDE--DIMETHYLBENZIMIDAZOLE PHOSPHORIBOSYLTRANSFERASE"/>
    <property type="match status" value="1"/>
</dbReference>
<feature type="binding site" evidence="11">
    <location>
        <begin position="18"/>
        <end position="25"/>
    </location>
    <ligand>
        <name>substrate</name>
    </ligand>
</feature>
<evidence type="ECO:0000313" key="13">
    <source>
        <dbReference type="Proteomes" id="UP000002209"/>
    </source>
</evidence>
<feature type="active site" description="Tele-phosphohistidine intermediate" evidence="10">
    <location>
        <position position="19"/>
    </location>
</feature>
<evidence type="ECO:0000256" key="8">
    <source>
        <dbReference type="ARBA" id="ARBA00047340"/>
    </source>
</evidence>
<dbReference type="UniPathway" id="UPA00061">
    <property type="reaction ID" value="UER00516"/>
</dbReference>
<comment type="similarity">
    <text evidence="2">Belongs to the CobT family.</text>
</comment>
<organism evidence="12 13">
    <name type="scientific">Gemmatimonas aurantiaca (strain DSM 14586 / JCM 11422 / NBRC 100505 / T-27)</name>
    <dbReference type="NCBI Taxonomy" id="379066"/>
    <lineage>
        <taxon>Bacteria</taxon>
        <taxon>Pseudomonadati</taxon>
        <taxon>Gemmatimonadota</taxon>
        <taxon>Gemmatimonadia</taxon>
        <taxon>Gemmatimonadales</taxon>
        <taxon>Gemmatimonadaceae</taxon>
        <taxon>Gemmatimonas</taxon>
    </lineage>
</organism>
<dbReference type="NCBIfam" id="NF000996">
    <property type="entry name" value="PRK00105.1"/>
    <property type="match status" value="1"/>
</dbReference>
<dbReference type="Pfam" id="PF00300">
    <property type="entry name" value="His_Phos_1"/>
    <property type="match status" value="1"/>
</dbReference>
<dbReference type="PROSITE" id="PS00175">
    <property type="entry name" value="PG_MUTASE"/>
    <property type="match status" value="1"/>
</dbReference>
<dbReference type="SMART" id="SM00855">
    <property type="entry name" value="PGAM"/>
    <property type="match status" value="1"/>
</dbReference>
<evidence type="ECO:0000256" key="9">
    <source>
        <dbReference type="NCBIfam" id="TIGR03160"/>
    </source>
</evidence>
<comment type="catalytic activity">
    <reaction evidence="8">
        <text>5,6-dimethylbenzimidazole + nicotinate beta-D-ribonucleotide = alpha-ribazole 5'-phosphate + nicotinate + H(+)</text>
        <dbReference type="Rhea" id="RHEA:11196"/>
        <dbReference type="ChEBI" id="CHEBI:15378"/>
        <dbReference type="ChEBI" id="CHEBI:15890"/>
        <dbReference type="ChEBI" id="CHEBI:32544"/>
        <dbReference type="ChEBI" id="CHEBI:57502"/>
        <dbReference type="ChEBI" id="CHEBI:57918"/>
        <dbReference type="EC" id="2.4.2.21"/>
    </reaction>
</comment>
<evidence type="ECO:0000256" key="11">
    <source>
        <dbReference type="PIRSR" id="PIRSR613078-2"/>
    </source>
</evidence>
<dbReference type="Pfam" id="PF02277">
    <property type="entry name" value="DBI_PRT"/>
    <property type="match status" value="1"/>
</dbReference>
<dbReference type="InterPro" id="IPR036087">
    <property type="entry name" value="Nict_dMeBzImd_PRibTrfase_sf"/>
</dbReference>
<evidence type="ECO:0000256" key="7">
    <source>
        <dbReference type="ARBA" id="ARBA00022679"/>
    </source>
</evidence>
<dbReference type="PANTHER" id="PTHR43463:SF1">
    <property type="entry name" value="NICOTINATE-NUCLEOTIDE--DIMETHYLBENZIMIDAZOLE PHOSPHORIBOSYLTRANSFERASE"/>
    <property type="match status" value="1"/>
</dbReference>
<dbReference type="STRING" id="379066.GAU_0488"/>
<dbReference type="InterPro" id="IPR017846">
    <property type="entry name" value="Nict_dMeBzImd_PRibTrfase_bact"/>
</dbReference>
<evidence type="ECO:0000256" key="4">
    <source>
        <dbReference type="ARBA" id="ARBA00015486"/>
    </source>
</evidence>
<dbReference type="eggNOG" id="COG2038">
    <property type="taxonomic scope" value="Bacteria"/>
</dbReference>
<feature type="binding site" evidence="11">
    <location>
        <position position="72"/>
    </location>
    <ligand>
        <name>substrate</name>
    </ligand>
</feature>
<dbReference type="eggNOG" id="COG0406">
    <property type="taxonomic scope" value="Bacteria"/>
</dbReference>
<dbReference type="NCBIfam" id="TIGR03160">
    <property type="entry name" value="cobT_DBIPRT"/>
    <property type="match status" value="1"/>
</dbReference>
<dbReference type="InterPro" id="IPR003200">
    <property type="entry name" value="Nict_dMeBzImd_PRibTrfase"/>
</dbReference>
<keyword evidence="5" id="KW-0169">Cobalamin biosynthesis</keyword>
<dbReference type="CDD" id="cd07067">
    <property type="entry name" value="HP_PGM_like"/>
    <property type="match status" value="1"/>
</dbReference>